<feature type="transmembrane region" description="Helical" evidence="1">
    <location>
        <begin position="85"/>
        <end position="114"/>
    </location>
</feature>
<feature type="transmembrane region" description="Helical" evidence="1">
    <location>
        <begin position="185"/>
        <end position="203"/>
    </location>
</feature>
<keyword evidence="3" id="KW-1185">Reference proteome</keyword>
<gene>
    <name evidence="2" type="ORF">JIG36_22515</name>
</gene>
<evidence type="ECO:0000313" key="3">
    <source>
        <dbReference type="Proteomes" id="UP000632138"/>
    </source>
</evidence>
<accession>A0ABS2AG29</accession>
<reference evidence="2 3" key="1">
    <citation type="submission" date="2021-01" db="EMBL/GenBank/DDBJ databases">
        <title>Actinoplanes sp. nov. LDG1-06 isolated from lichen.</title>
        <authorList>
            <person name="Saeng-In P."/>
            <person name="Phongsopitanun W."/>
            <person name="Kanchanasin P."/>
            <person name="Yuki M."/>
            <person name="Kudo T."/>
            <person name="Ohkuma M."/>
            <person name="Tanasupawat S."/>
        </authorList>
    </citation>
    <scope>NUCLEOTIDE SEQUENCE [LARGE SCALE GENOMIC DNA]</scope>
    <source>
        <strain evidence="2 3">LDG1-06</strain>
    </source>
</reference>
<proteinExistence type="predicted"/>
<name>A0ABS2AG29_9ACTN</name>
<comment type="caution">
    <text evidence="2">The sequence shown here is derived from an EMBL/GenBank/DDBJ whole genome shotgun (WGS) entry which is preliminary data.</text>
</comment>
<dbReference type="EMBL" id="JAENHP010000007">
    <property type="protein sequence ID" value="MBM2618338.1"/>
    <property type="molecule type" value="Genomic_DNA"/>
</dbReference>
<organism evidence="2 3">
    <name type="scientific">Paractinoplanes ovalisporus</name>
    <dbReference type="NCBI Taxonomy" id="2810368"/>
    <lineage>
        <taxon>Bacteria</taxon>
        <taxon>Bacillati</taxon>
        <taxon>Actinomycetota</taxon>
        <taxon>Actinomycetes</taxon>
        <taxon>Micromonosporales</taxon>
        <taxon>Micromonosporaceae</taxon>
        <taxon>Paractinoplanes</taxon>
    </lineage>
</organism>
<sequence>MTIVNAEFRKLATLPALRWTILLTWLATLLVAYAAHRAAVADDPIRLALRWTQAGFLILGVLSATQEYEPGAQIRATLLTVPRRLPLLAAKTATTAATAILAALPLLVATLWFVPATPHPATALYLVAVTLLGAACGTLTRNPLAAAAVSLSAFMVAFPLLRARFPTASSWLPDTLLTTSSPTTALATTVWAALLTAAAALTFQTRNA</sequence>
<keyword evidence="1" id="KW-0812">Transmembrane</keyword>
<protein>
    <recommendedName>
        <fullName evidence="4">ABC transporter permease</fullName>
    </recommendedName>
</protein>
<keyword evidence="1" id="KW-0472">Membrane</keyword>
<dbReference type="RefSeq" id="WP_203378353.1">
    <property type="nucleotide sequence ID" value="NZ_JAENHP010000007.1"/>
</dbReference>
<dbReference type="Proteomes" id="UP000632138">
    <property type="component" value="Unassembled WGS sequence"/>
</dbReference>
<feature type="transmembrane region" description="Helical" evidence="1">
    <location>
        <begin position="120"/>
        <end position="137"/>
    </location>
</feature>
<keyword evidence="1" id="KW-1133">Transmembrane helix</keyword>
<feature type="transmembrane region" description="Helical" evidence="1">
    <location>
        <begin position="144"/>
        <end position="165"/>
    </location>
</feature>
<evidence type="ECO:0000313" key="2">
    <source>
        <dbReference type="EMBL" id="MBM2618338.1"/>
    </source>
</evidence>
<evidence type="ECO:0008006" key="4">
    <source>
        <dbReference type="Google" id="ProtNLM"/>
    </source>
</evidence>
<evidence type="ECO:0000256" key="1">
    <source>
        <dbReference type="SAM" id="Phobius"/>
    </source>
</evidence>